<evidence type="ECO:0000256" key="5">
    <source>
        <dbReference type="SAM" id="Coils"/>
    </source>
</evidence>
<dbReference type="PANTHER" id="PTHR46772:SF8">
    <property type="entry name" value="TRANSCRIPTION FACTOR BHLH95"/>
    <property type="match status" value="1"/>
</dbReference>
<protein>
    <recommendedName>
        <fullName evidence="7">BHLH domain-containing protein</fullName>
    </recommendedName>
</protein>
<evidence type="ECO:0000259" key="7">
    <source>
        <dbReference type="PROSITE" id="PS50888"/>
    </source>
</evidence>
<dbReference type="InterPro" id="IPR044278">
    <property type="entry name" value="BHLH95-like"/>
</dbReference>
<dbReference type="InterPro" id="IPR036638">
    <property type="entry name" value="HLH_DNA-bd_sf"/>
</dbReference>
<feature type="coiled-coil region" evidence="5">
    <location>
        <begin position="107"/>
        <end position="141"/>
    </location>
</feature>
<evidence type="ECO:0000256" key="6">
    <source>
        <dbReference type="SAM" id="MobiDB-lite"/>
    </source>
</evidence>
<keyword evidence="5" id="KW-0175">Coiled coil</keyword>
<proteinExistence type="predicted"/>
<keyword evidence="4" id="KW-0539">Nucleus</keyword>
<comment type="caution">
    <text evidence="8">The sequence shown here is derived from an EMBL/GenBank/DDBJ whole genome shotgun (WGS) entry which is preliminary data.</text>
</comment>
<dbReference type="PANTHER" id="PTHR46772">
    <property type="entry name" value="BHLH DOMAIN-CONTAINING PROTEIN"/>
    <property type="match status" value="1"/>
</dbReference>
<gene>
    <name evidence="8" type="ORF">Fmac_006080</name>
</gene>
<organism evidence="8 9">
    <name type="scientific">Flemingia macrophylla</name>
    <dbReference type="NCBI Taxonomy" id="520843"/>
    <lineage>
        <taxon>Eukaryota</taxon>
        <taxon>Viridiplantae</taxon>
        <taxon>Streptophyta</taxon>
        <taxon>Embryophyta</taxon>
        <taxon>Tracheophyta</taxon>
        <taxon>Spermatophyta</taxon>
        <taxon>Magnoliopsida</taxon>
        <taxon>eudicotyledons</taxon>
        <taxon>Gunneridae</taxon>
        <taxon>Pentapetalae</taxon>
        <taxon>rosids</taxon>
        <taxon>fabids</taxon>
        <taxon>Fabales</taxon>
        <taxon>Fabaceae</taxon>
        <taxon>Papilionoideae</taxon>
        <taxon>50 kb inversion clade</taxon>
        <taxon>NPAAA clade</taxon>
        <taxon>indigoferoid/millettioid clade</taxon>
        <taxon>Phaseoleae</taxon>
        <taxon>Flemingia</taxon>
    </lineage>
</organism>
<keyword evidence="9" id="KW-1185">Reference proteome</keyword>
<dbReference type="Pfam" id="PF00010">
    <property type="entry name" value="HLH"/>
    <property type="match status" value="1"/>
</dbReference>
<dbReference type="InterPro" id="IPR011598">
    <property type="entry name" value="bHLH_dom"/>
</dbReference>
<feature type="domain" description="BHLH" evidence="7">
    <location>
        <begin position="67"/>
        <end position="117"/>
    </location>
</feature>
<reference evidence="8 9" key="1">
    <citation type="submission" date="2024-08" db="EMBL/GenBank/DDBJ databases">
        <title>Insights into the chromosomal genome structure of Flemingia macrophylla.</title>
        <authorList>
            <person name="Ding Y."/>
            <person name="Zhao Y."/>
            <person name="Bi W."/>
            <person name="Wu M."/>
            <person name="Zhao G."/>
            <person name="Gong Y."/>
            <person name="Li W."/>
            <person name="Zhang P."/>
        </authorList>
    </citation>
    <scope>NUCLEOTIDE SEQUENCE [LARGE SCALE GENOMIC DNA]</scope>
    <source>
        <strain evidence="8">DYQJB</strain>
        <tissue evidence="8">Leaf</tissue>
    </source>
</reference>
<comment type="subcellular location">
    <subcellularLocation>
        <location evidence="1">Nucleus</location>
    </subcellularLocation>
</comment>
<name>A0ABD1NCD8_9FABA</name>
<dbReference type="GO" id="GO:0005634">
    <property type="term" value="C:nucleus"/>
    <property type="evidence" value="ECO:0007669"/>
    <property type="project" value="UniProtKB-SubCell"/>
</dbReference>
<dbReference type="SMART" id="SM00353">
    <property type="entry name" value="HLH"/>
    <property type="match status" value="1"/>
</dbReference>
<keyword evidence="2" id="KW-0805">Transcription regulation</keyword>
<dbReference type="Gene3D" id="4.10.280.10">
    <property type="entry name" value="Helix-loop-helix DNA-binding domain"/>
    <property type="match status" value="1"/>
</dbReference>
<accession>A0ABD1NCD8</accession>
<dbReference type="SUPFAM" id="SSF47459">
    <property type="entry name" value="HLH, helix-loop-helix DNA-binding domain"/>
    <property type="match status" value="1"/>
</dbReference>
<evidence type="ECO:0000256" key="3">
    <source>
        <dbReference type="ARBA" id="ARBA00023163"/>
    </source>
</evidence>
<dbReference type="EMBL" id="JBGMDY010000002">
    <property type="protein sequence ID" value="KAL2344795.1"/>
    <property type="molecule type" value="Genomic_DNA"/>
</dbReference>
<evidence type="ECO:0000313" key="8">
    <source>
        <dbReference type="EMBL" id="KAL2344795.1"/>
    </source>
</evidence>
<evidence type="ECO:0000256" key="1">
    <source>
        <dbReference type="ARBA" id="ARBA00004123"/>
    </source>
</evidence>
<evidence type="ECO:0000256" key="4">
    <source>
        <dbReference type="ARBA" id="ARBA00023242"/>
    </source>
</evidence>
<sequence>MAKDQGYDMDFLLGYNSSSPSNYNILGESKENMNSPDQTKEGEFVNKKRNREIVTGGEGTNGKYIDSDHEMHLSIERERRKKMKDMYSSLQSLLPPRPSKGDKSTIVEAAVNYIKDLEQTREKLEKKKQEMSQCASALKQIMATSKSNEKPKVAFDRTWAASNMVMNICGDEAQISICTAHKQGIMTHIASVLHNHSIDVISATIANANGQTSMIQFHGKQASGANSAEETYKQVAAEIMPWIA</sequence>
<evidence type="ECO:0000256" key="2">
    <source>
        <dbReference type="ARBA" id="ARBA00023015"/>
    </source>
</evidence>
<keyword evidence="3" id="KW-0804">Transcription</keyword>
<dbReference type="AlphaFoldDB" id="A0ABD1NCD8"/>
<feature type="region of interest" description="Disordered" evidence="6">
    <location>
        <begin position="23"/>
        <end position="65"/>
    </location>
</feature>
<evidence type="ECO:0000313" key="9">
    <source>
        <dbReference type="Proteomes" id="UP001603857"/>
    </source>
</evidence>
<dbReference type="PROSITE" id="PS50888">
    <property type="entry name" value="BHLH"/>
    <property type="match status" value="1"/>
</dbReference>
<dbReference type="Proteomes" id="UP001603857">
    <property type="component" value="Unassembled WGS sequence"/>
</dbReference>